<dbReference type="Proteomes" id="UP000238479">
    <property type="component" value="Chromosome 4"/>
</dbReference>
<proteinExistence type="predicted"/>
<name>A0A2P6QTS2_ROSCH</name>
<evidence type="ECO:0000256" key="1">
    <source>
        <dbReference type="ARBA" id="ARBA00023286"/>
    </source>
</evidence>
<dbReference type="PANTHER" id="PTHR45651">
    <property type="entry name" value="CYCLIC NUCLEOTIDE-GATED ION CHANNEL 15-RELATED-RELATED"/>
    <property type="match status" value="1"/>
</dbReference>
<evidence type="ECO:0000313" key="4">
    <source>
        <dbReference type="EMBL" id="PRQ37590.1"/>
    </source>
</evidence>
<dbReference type="SUPFAM" id="SSF51206">
    <property type="entry name" value="cAMP-binding domain-like"/>
    <property type="match status" value="1"/>
</dbReference>
<reference evidence="4 5" key="1">
    <citation type="journal article" date="2018" name="Nat. Genet.">
        <title>The Rosa genome provides new insights in the design of modern roses.</title>
        <authorList>
            <person name="Bendahmane M."/>
        </authorList>
    </citation>
    <scope>NUCLEOTIDE SEQUENCE [LARGE SCALE GENOMIC DNA]</scope>
    <source>
        <strain evidence="5">cv. Old Blush</strain>
    </source>
</reference>
<accession>A0A2P6QTS2</accession>
<keyword evidence="2 4" id="KW-0407">Ion channel</keyword>
<dbReference type="GO" id="GO:0016020">
    <property type="term" value="C:membrane"/>
    <property type="evidence" value="ECO:0007669"/>
    <property type="project" value="UniProtKB-SubCell"/>
</dbReference>
<dbReference type="PROSITE" id="PS50042">
    <property type="entry name" value="CNMP_BINDING_3"/>
    <property type="match status" value="1"/>
</dbReference>
<dbReference type="InterPro" id="IPR018490">
    <property type="entry name" value="cNMP-bd_dom_sf"/>
</dbReference>
<evidence type="ECO:0000313" key="5">
    <source>
        <dbReference type="Proteomes" id="UP000238479"/>
    </source>
</evidence>
<comment type="caution">
    <text evidence="4">The sequence shown here is derived from an EMBL/GenBank/DDBJ whole genome shotgun (WGS) entry which is preliminary data.</text>
</comment>
<organism evidence="4 5">
    <name type="scientific">Rosa chinensis</name>
    <name type="common">China rose</name>
    <dbReference type="NCBI Taxonomy" id="74649"/>
    <lineage>
        <taxon>Eukaryota</taxon>
        <taxon>Viridiplantae</taxon>
        <taxon>Streptophyta</taxon>
        <taxon>Embryophyta</taxon>
        <taxon>Tracheophyta</taxon>
        <taxon>Spermatophyta</taxon>
        <taxon>Magnoliopsida</taxon>
        <taxon>eudicotyledons</taxon>
        <taxon>Gunneridae</taxon>
        <taxon>Pentapetalae</taxon>
        <taxon>rosids</taxon>
        <taxon>fabids</taxon>
        <taxon>Rosales</taxon>
        <taxon>Rosaceae</taxon>
        <taxon>Rosoideae</taxon>
        <taxon>Rosoideae incertae sedis</taxon>
        <taxon>Rosa</taxon>
    </lineage>
</organism>
<protein>
    <submittedName>
        <fullName evidence="4">Putative potassium channel, voltage-dependent, ERG</fullName>
    </submittedName>
</protein>
<keyword evidence="1" id="KW-0406">Ion transport</keyword>
<keyword evidence="1" id="KW-1071">Ligand-gated ion channel</keyword>
<dbReference type="EMBL" id="PDCK01000042">
    <property type="protein sequence ID" value="PRQ37590.1"/>
    <property type="molecule type" value="Genomic_DNA"/>
</dbReference>
<dbReference type="GO" id="GO:0034220">
    <property type="term" value="P:monoatomic ion transmembrane transport"/>
    <property type="evidence" value="ECO:0007669"/>
    <property type="project" value="UniProtKB-KW"/>
</dbReference>
<dbReference type="InterPro" id="IPR000595">
    <property type="entry name" value="cNMP-bd_dom"/>
</dbReference>
<dbReference type="PANTHER" id="PTHR45651:SF68">
    <property type="entry name" value="ION TRANSPORT DOMAIN-CONTAINING PROTEIN"/>
    <property type="match status" value="1"/>
</dbReference>
<dbReference type="Gramene" id="PRQ37590">
    <property type="protein sequence ID" value="PRQ37590"/>
    <property type="gene ID" value="RchiOBHm_Chr4g0404331"/>
</dbReference>
<dbReference type="AlphaFoldDB" id="A0A2P6QTS2"/>
<evidence type="ECO:0000259" key="3">
    <source>
        <dbReference type="PROSITE" id="PS50042"/>
    </source>
</evidence>
<feature type="domain" description="Cyclic nucleotide-binding" evidence="3">
    <location>
        <begin position="88"/>
        <end position="127"/>
    </location>
</feature>
<dbReference type="InterPro" id="IPR014710">
    <property type="entry name" value="RmlC-like_jellyroll"/>
</dbReference>
<dbReference type="Gene3D" id="2.60.120.10">
    <property type="entry name" value="Jelly Rolls"/>
    <property type="match status" value="1"/>
</dbReference>
<gene>
    <name evidence="4" type="ORF">RchiOBHm_Chr4g0404331</name>
</gene>
<evidence type="ECO:0000256" key="2">
    <source>
        <dbReference type="ARBA" id="ARBA00023303"/>
    </source>
</evidence>
<keyword evidence="1" id="KW-0813">Transport</keyword>
<sequence length="164" mass="19297">MQKVSKSNTIRQKMKMIDIRSILNEYGSSDENHEMERKIKLAVKDKLKEDDNHIVENMFSILSLEEAENFAMKIKCSLFMDKLKKVDGLKDKEEEVLKKICEHLEPMIYNKGCYIIREGEPLDMMFLSHGVVYSPMRLIMVDQMVLQVLSILRKRKMVCMVKSF</sequence>
<keyword evidence="5" id="KW-1185">Reference proteome</keyword>
<dbReference type="CDD" id="cd00038">
    <property type="entry name" value="CAP_ED"/>
    <property type="match status" value="1"/>
</dbReference>